<accession>A0A315Y323</accession>
<dbReference type="RefSeq" id="WP_109725745.1">
    <property type="nucleotide sequence ID" value="NZ_QGDI01000003.1"/>
</dbReference>
<dbReference type="AlphaFoldDB" id="A0A315Y323"/>
<dbReference type="Proteomes" id="UP000245720">
    <property type="component" value="Unassembled WGS sequence"/>
</dbReference>
<name>A0A315Y323_RUMFL</name>
<comment type="caution">
    <text evidence="1">The sequence shown here is derived from an EMBL/GenBank/DDBJ whole genome shotgun (WGS) entry which is preliminary data.</text>
</comment>
<protein>
    <submittedName>
        <fullName evidence="1">Uncharacterized protein</fullName>
    </submittedName>
</protein>
<dbReference type="EMBL" id="QGDI01000003">
    <property type="protein sequence ID" value="PWJ13958.1"/>
    <property type="molecule type" value="Genomic_DNA"/>
</dbReference>
<reference evidence="1 2" key="1">
    <citation type="submission" date="2018-05" db="EMBL/GenBank/DDBJ databases">
        <title>The Hungate 1000. A catalogue of reference genomes from the rumen microbiome.</title>
        <authorList>
            <person name="Kelly W."/>
        </authorList>
    </citation>
    <scope>NUCLEOTIDE SEQUENCE [LARGE SCALE GENOMIC DNA]</scope>
    <source>
        <strain evidence="1 2">SAb67</strain>
    </source>
</reference>
<dbReference type="OrthoDB" id="2300838at2"/>
<organism evidence="1 2">
    <name type="scientific">Ruminococcus flavefaciens</name>
    <dbReference type="NCBI Taxonomy" id="1265"/>
    <lineage>
        <taxon>Bacteria</taxon>
        <taxon>Bacillati</taxon>
        <taxon>Bacillota</taxon>
        <taxon>Clostridia</taxon>
        <taxon>Eubacteriales</taxon>
        <taxon>Oscillospiraceae</taxon>
        <taxon>Ruminococcus</taxon>
    </lineage>
</organism>
<proteinExistence type="predicted"/>
<sequence length="61" mass="7250">MYRTIVYFEDLQDDSHPYNVGDVYPREGFTPSDERIKELATDKNIRGIPLIKKEEHKPKKK</sequence>
<gene>
    <name evidence="1" type="ORF">IE37_00889</name>
</gene>
<evidence type="ECO:0000313" key="2">
    <source>
        <dbReference type="Proteomes" id="UP000245720"/>
    </source>
</evidence>
<evidence type="ECO:0000313" key="1">
    <source>
        <dbReference type="EMBL" id="PWJ13958.1"/>
    </source>
</evidence>